<dbReference type="PANTHER" id="PTHR12878">
    <property type="entry name" value="NADH-UBIQUINONE OXIDOREDUCTASE B8 SUBUNIT"/>
    <property type="match status" value="1"/>
</dbReference>
<dbReference type="Proteomes" id="UP001388673">
    <property type="component" value="Unassembled WGS sequence"/>
</dbReference>
<dbReference type="SUPFAM" id="SSF52833">
    <property type="entry name" value="Thioredoxin-like"/>
    <property type="match status" value="1"/>
</dbReference>
<evidence type="ECO:0000313" key="12">
    <source>
        <dbReference type="Proteomes" id="UP001388673"/>
    </source>
</evidence>
<name>A0AAW0YST3_9TREE</name>
<dbReference type="GO" id="GO:0005743">
    <property type="term" value="C:mitochondrial inner membrane"/>
    <property type="evidence" value="ECO:0007669"/>
    <property type="project" value="UniProtKB-SubCell"/>
</dbReference>
<evidence type="ECO:0000313" key="11">
    <source>
        <dbReference type="EMBL" id="KAK8861239.1"/>
    </source>
</evidence>
<dbReference type="InterPro" id="IPR007741">
    <property type="entry name" value="Ribosomal_mL43/mS25/NADH_DH"/>
</dbReference>
<reference evidence="11 12" key="1">
    <citation type="journal article" date="2024" name="bioRxiv">
        <title>Comparative genomics of Cryptococcus and Kwoniella reveals pathogenesis evolution and contrasting karyotype dynamics via intercentromeric recombination or chromosome fusion.</title>
        <authorList>
            <person name="Coelho M.A."/>
            <person name="David-Palma M."/>
            <person name="Shea T."/>
            <person name="Bowers K."/>
            <person name="McGinley-Smith S."/>
            <person name="Mohammad A.W."/>
            <person name="Gnirke A."/>
            <person name="Yurkov A.M."/>
            <person name="Nowrousian M."/>
            <person name="Sun S."/>
            <person name="Cuomo C.A."/>
            <person name="Heitman J."/>
        </authorList>
    </citation>
    <scope>NUCLEOTIDE SEQUENCE [LARGE SCALE GENOMIC DNA]</scope>
    <source>
        <strain evidence="11 12">CBS 13917</strain>
    </source>
</reference>
<gene>
    <name evidence="11" type="ORF">IAR55_002058</name>
</gene>
<keyword evidence="6" id="KW-0999">Mitochondrion inner membrane</keyword>
<feature type="domain" description="Ribosomal protein/NADH dehydrogenase" evidence="10">
    <location>
        <begin position="21"/>
        <end position="94"/>
    </location>
</feature>
<accession>A0AAW0YST3</accession>
<sequence length="97" mass="10650">MSSFAKQIPKAVKEIRVQFCQTAGHSAGVRKFVQSSYPAIKAAHPDLKFLIREASNTVPRAFVRFERGVESETQLANMSDTEVGKALISLVNQQTVG</sequence>
<evidence type="ECO:0000259" key="10">
    <source>
        <dbReference type="SMART" id="SM00916"/>
    </source>
</evidence>
<comment type="similarity">
    <text evidence="3">Belongs to the complex I NDUFA2 subunit family.</text>
</comment>
<dbReference type="RefSeq" id="XP_066803864.1">
    <property type="nucleotide sequence ID" value="XM_066945175.1"/>
</dbReference>
<dbReference type="PANTHER" id="PTHR12878:SF0">
    <property type="entry name" value="NADH DEHYDROGENASE [UBIQUINONE] 1 ALPHA SUBCOMPLEX SUBUNIT 2"/>
    <property type="match status" value="1"/>
</dbReference>
<keyword evidence="9" id="KW-0472">Membrane</keyword>
<proteinExistence type="inferred from homology"/>
<keyword evidence="4" id="KW-0813">Transport</keyword>
<keyword evidence="8" id="KW-0496">Mitochondrion</keyword>
<evidence type="ECO:0000256" key="6">
    <source>
        <dbReference type="ARBA" id="ARBA00022792"/>
    </source>
</evidence>
<evidence type="ECO:0000256" key="4">
    <source>
        <dbReference type="ARBA" id="ARBA00022448"/>
    </source>
</evidence>
<keyword evidence="7" id="KW-0249">Electron transport</keyword>
<evidence type="ECO:0000256" key="1">
    <source>
        <dbReference type="ARBA" id="ARBA00003195"/>
    </source>
</evidence>
<dbReference type="EMBL" id="JBCAWK010000004">
    <property type="protein sequence ID" value="KAK8861239.1"/>
    <property type="molecule type" value="Genomic_DNA"/>
</dbReference>
<dbReference type="GeneID" id="92179317"/>
<keyword evidence="12" id="KW-1185">Reference proteome</keyword>
<evidence type="ECO:0000256" key="9">
    <source>
        <dbReference type="ARBA" id="ARBA00023136"/>
    </source>
</evidence>
<dbReference type="AlphaFoldDB" id="A0AAW0YST3"/>
<evidence type="ECO:0000256" key="5">
    <source>
        <dbReference type="ARBA" id="ARBA00022660"/>
    </source>
</evidence>
<evidence type="ECO:0000256" key="2">
    <source>
        <dbReference type="ARBA" id="ARBA00004443"/>
    </source>
</evidence>
<dbReference type="InterPro" id="IPR036249">
    <property type="entry name" value="Thioredoxin-like_sf"/>
</dbReference>
<evidence type="ECO:0000256" key="8">
    <source>
        <dbReference type="ARBA" id="ARBA00023128"/>
    </source>
</evidence>
<comment type="function">
    <text evidence="1">Accessory subunit of the mitochondrial membrane respiratory chain NADH dehydrogenase (Complex I), that is believed not to be involved in catalysis. Complex I functions in the transfer of electrons from NADH to the respiratory chain. The immediate electron acceptor for the enzyme is believed to be ubiquinone.</text>
</comment>
<dbReference type="InterPro" id="IPR016464">
    <property type="entry name" value="NADH_Ub_cplx-1_asu_su-2"/>
</dbReference>
<dbReference type="Pfam" id="PF05047">
    <property type="entry name" value="L51_S25_CI-B8"/>
    <property type="match status" value="1"/>
</dbReference>
<dbReference type="KEGG" id="kne:92179317"/>
<dbReference type="PIRSF" id="PIRSF005822">
    <property type="entry name" value="NDUA2"/>
    <property type="match status" value="1"/>
</dbReference>
<dbReference type="Gene3D" id="3.40.30.10">
    <property type="entry name" value="Glutaredoxin"/>
    <property type="match status" value="1"/>
</dbReference>
<organism evidence="11 12">
    <name type="scientific">Kwoniella newhampshirensis</name>
    <dbReference type="NCBI Taxonomy" id="1651941"/>
    <lineage>
        <taxon>Eukaryota</taxon>
        <taxon>Fungi</taxon>
        <taxon>Dikarya</taxon>
        <taxon>Basidiomycota</taxon>
        <taxon>Agaricomycotina</taxon>
        <taxon>Tremellomycetes</taxon>
        <taxon>Tremellales</taxon>
        <taxon>Cryptococcaceae</taxon>
        <taxon>Kwoniella</taxon>
    </lineage>
</organism>
<comment type="caution">
    <text evidence="11">The sequence shown here is derived from an EMBL/GenBank/DDBJ whole genome shotgun (WGS) entry which is preliminary data.</text>
</comment>
<keyword evidence="5" id="KW-0679">Respiratory chain</keyword>
<comment type="subcellular location">
    <subcellularLocation>
        <location evidence="2">Mitochondrion inner membrane</location>
        <topology evidence="2">Peripheral membrane protein</topology>
        <orientation evidence="2">Matrix side</orientation>
    </subcellularLocation>
</comment>
<evidence type="ECO:0000256" key="7">
    <source>
        <dbReference type="ARBA" id="ARBA00022982"/>
    </source>
</evidence>
<protein>
    <recommendedName>
        <fullName evidence="10">Ribosomal protein/NADH dehydrogenase domain-containing protein</fullName>
    </recommendedName>
</protein>
<dbReference type="SMART" id="SM00916">
    <property type="entry name" value="L51_S25_CI-B8"/>
    <property type="match status" value="1"/>
</dbReference>
<evidence type="ECO:0000256" key="3">
    <source>
        <dbReference type="ARBA" id="ARBA00008939"/>
    </source>
</evidence>